<protein>
    <recommendedName>
        <fullName evidence="5">Single-stranded DNA-binding protein</fullName>
    </recommendedName>
</protein>
<gene>
    <name evidence="3" type="ORF">HDF10_001328</name>
</gene>
<dbReference type="EMBL" id="JACHDZ010000002">
    <property type="protein sequence ID" value="MBB5343353.1"/>
    <property type="molecule type" value="Genomic_DNA"/>
</dbReference>
<evidence type="ECO:0000256" key="1">
    <source>
        <dbReference type="ARBA" id="ARBA00023125"/>
    </source>
</evidence>
<evidence type="ECO:0000313" key="4">
    <source>
        <dbReference type="Proteomes" id="UP000569092"/>
    </source>
</evidence>
<evidence type="ECO:0008006" key="5">
    <source>
        <dbReference type="Google" id="ProtNLM"/>
    </source>
</evidence>
<proteinExistence type="predicted"/>
<dbReference type="Proteomes" id="UP000569092">
    <property type="component" value="Unassembled WGS sequence"/>
</dbReference>
<evidence type="ECO:0000256" key="2">
    <source>
        <dbReference type="PROSITE-ProRule" id="PRU00252"/>
    </source>
</evidence>
<comment type="caution">
    <text evidence="3">The sequence shown here is derived from an EMBL/GenBank/DDBJ whole genome shotgun (WGS) entry which is preliminary data.</text>
</comment>
<dbReference type="GO" id="GO:0003697">
    <property type="term" value="F:single-stranded DNA binding"/>
    <property type="evidence" value="ECO:0007669"/>
    <property type="project" value="InterPro"/>
</dbReference>
<reference evidence="3 4" key="1">
    <citation type="submission" date="2020-08" db="EMBL/GenBank/DDBJ databases">
        <title>Genomic Encyclopedia of Type Strains, Phase IV (KMG-V): Genome sequencing to study the core and pangenomes of soil and plant-associated prokaryotes.</title>
        <authorList>
            <person name="Whitman W."/>
        </authorList>
    </citation>
    <scope>NUCLEOTIDE SEQUENCE [LARGE SCALE GENOMIC DNA]</scope>
    <source>
        <strain evidence="3 4">M8US30</strain>
    </source>
</reference>
<dbReference type="InterPro" id="IPR012340">
    <property type="entry name" value="NA-bd_OB-fold"/>
</dbReference>
<keyword evidence="1 2" id="KW-0238">DNA-binding</keyword>
<dbReference type="AlphaFoldDB" id="A0A7W8N3D6"/>
<sequence length="131" mass="14827">MNIFENTLKLRGFLVSDAEVPASDGITDDAYAILYLATMSGTWDIATNEWTPRTTSNRIVCPGPWFCGFTRGMRRGDYVEVEGELYVHDYERPVVVAGERFSAKRYVCEIRALQVRKLERPLIVVDTGEDG</sequence>
<dbReference type="PROSITE" id="PS50935">
    <property type="entry name" value="SSB"/>
    <property type="match status" value="1"/>
</dbReference>
<dbReference type="Gene3D" id="2.40.50.140">
    <property type="entry name" value="Nucleic acid-binding proteins"/>
    <property type="match status" value="1"/>
</dbReference>
<dbReference type="InterPro" id="IPR000424">
    <property type="entry name" value="Primosome_PriB/ssb"/>
</dbReference>
<dbReference type="SUPFAM" id="SSF50249">
    <property type="entry name" value="Nucleic acid-binding proteins"/>
    <property type="match status" value="1"/>
</dbReference>
<name>A0A7W8N3D6_9BACT</name>
<accession>A0A7W8N3D6</accession>
<evidence type="ECO:0000313" key="3">
    <source>
        <dbReference type="EMBL" id="MBB5343353.1"/>
    </source>
</evidence>
<organism evidence="3 4">
    <name type="scientific">Tunturiibacter lichenicola</name>
    <dbReference type="NCBI Taxonomy" id="2051959"/>
    <lineage>
        <taxon>Bacteria</taxon>
        <taxon>Pseudomonadati</taxon>
        <taxon>Acidobacteriota</taxon>
        <taxon>Terriglobia</taxon>
        <taxon>Terriglobales</taxon>
        <taxon>Acidobacteriaceae</taxon>
        <taxon>Tunturiibacter</taxon>
    </lineage>
</organism>